<evidence type="ECO:0000259" key="2">
    <source>
        <dbReference type="Pfam" id="PF11883"/>
    </source>
</evidence>
<dbReference type="GO" id="GO:0004674">
    <property type="term" value="F:protein serine/threonine kinase activity"/>
    <property type="evidence" value="ECO:0007669"/>
    <property type="project" value="InterPro"/>
</dbReference>
<reference evidence="3" key="1">
    <citation type="submission" date="2022-03" db="EMBL/GenBank/DDBJ databases">
        <title>A functionally conserved STORR gene fusion in Papaver species that diverged 16.8 million years ago.</title>
        <authorList>
            <person name="Catania T."/>
        </authorList>
    </citation>
    <scope>NUCLEOTIDE SEQUENCE</scope>
    <source>
        <strain evidence="3">S-191538</strain>
    </source>
</reference>
<feature type="non-terminal residue" evidence="3">
    <location>
        <position position="1"/>
    </location>
</feature>
<dbReference type="PANTHER" id="PTHR27006:SF619">
    <property type="entry name" value="CYSTEINE-RICH RECEPTOR-LIKE PROTEIN KINASE 15"/>
    <property type="match status" value="1"/>
</dbReference>
<dbReference type="EMBL" id="JAJJMA010155508">
    <property type="protein sequence ID" value="MCL7035321.1"/>
    <property type="molecule type" value="Genomic_DNA"/>
</dbReference>
<organism evidence="3 4">
    <name type="scientific">Papaver nudicaule</name>
    <name type="common">Iceland poppy</name>
    <dbReference type="NCBI Taxonomy" id="74823"/>
    <lineage>
        <taxon>Eukaryota</taxon>
        <taxon>Viridiplantae</taxon>
        <taxon>Streptophyta</taxon>
        <taxon>Embryophyta</taxon>
        <taxon>Tracheophyta</taxon>
        <taxon>Spermatophyta</taxon>
        <taxon>Magnoliopsida</taxon>
        <taxon>Ranunculales</taxon>
        <taxon>Papaveraceae</taxon>
        <taxon>Papaveroideae</taxon>
        <taxon>Papaver</taxon>
    </lineage>
</organism>
<dbReference type="InterPro" id="IPR021820">
    <property type="entry name" value="S-locus_recpt_kinase_C"/>
</dbReference>
<dbReference type="PANTHER" id="PTHR27006">
    <property type="entry name" value="PROMASTIGOTE SURFACE ANTIGEN PROTEIN PSA"/>
    <property type="match status" value="1"/>
</dbReference>
<feature type="compositionally biased region" description="Polar residues" evidence="1">
    <location>
        <begin position="84"/>
        <end position="96"/>
    </location>
</feature>
<protein>
    <recommendedName>
        <fullName evidence="2">S-locus receptor kinase C-terminal domain-containing protein</fullName>
    </recommendedName>
</protein>
<keyword evidence="4" id="KW-1185">Reference proteome</keyword>
<evidence type="ECO:0000313" key="3">
    <source>
        <dbReference type="EMBL" id="MCL7035321.1"/>
    </source>
</evidence>
<sequence length="103" mass="11325">AWQLWNEGQLELLIEPALLHESASLSEMFRCIQVGLLCVQELASDRPNMSTTVSMLTSEIATLPTPSKPAFTERRMSAQPDSFPHSQGSASANHITITDIEGR</sequence>
<comment type="caution">
    <text evidence="3">The sequence shown here is derived from an EMBL/GenBank/DDBJ whole genome shotgun (WGS) entry which is preliminary data.</text>
</comment>
<proteinExistence type="predicted"/>
<dbReference type="Proteomes" id="UP001177140">
    <property type="component" value="Unassembled WGS sequence"/>
</dbReference>
<gene>
    <name evidence="3" type="ORF">MKW94_004859</name>
</gene>
<feature type="domain" description="S-locus receptor kinase C-terminal" evidence="2">
    <location>
        <begin position="58"/>
        <end position="103"/>
    </location>
</feature>
<dbReference type="AlphaFoldDB" id="A0AA41SH52"/>
<feature type="region of interest" description="Disordered" evidence="1">
    <location>
        <begin position="64"/>
        <end position="103"/>
    </location>
</feature>
<accession>A0AA41SH52</accession>
<name>A0AA41SH52_PAPNU</name>
<dbReference type="Pfam" id="PF11883">
    <property type="entry name" value="DUF3403"/>
    <property type="match status" value="1"/>
</dbReference>
<evidence type="ECO:0000256" key="1">
    <source>
        <dbReference type="SAM" id="MobiDB-lite"/>
    </source>
</evidence>
<evidence type="ECO:0000313" key="4">
    <source>
        <dbReference type="Proteomes" id="UP001177140"/>
    </source>
</evidence>